<dbReference type="EMBL" id="RQGH01000007">
    <property type="protein sequence ID" value="TGL75604.1"/>
    <property type="molecule type" value="Genomic_DNA"/>
</dbReference>
<comment type="similarity">
    <text evidence="4">Belongs to the ABC transporter superfamily. Macrolide exporter (TC 3.A.1.122) family.</text>
</comment>
<evidence type="ECO:0000256" key="2">
    <source>
        <dbReference type="ARBA" id="ARBA00022741"/>
    </source>
</evidence>
<comment type="caution">
    <text evidence="6">The sequence shown here is derived from an EMBL/GenBank/DDBJ whole genome shotgun (WGS) entry which is preliminary data.</text>
</comment>
<reference evidence="6" key="1">
    <citation type="journal article" date="2019" name="PLoS Negl. Trop. Dis.">
        <title>Revisiting the worldwide diversity of Leptospira species in the environment.</title>
        <authorList>
            <person name="Vincent A.T."/>
            <person name="Schiettekatte O."/>
            <person name="Bourhy P."/>
            <person name="Veyrier F.J."/>
            <person name="Picardeau M."/>
        </authorList>
    </citation>
    <scope>NUCLEOTIDE SEQUENCE [LARGE SCALE GENOMIC DNA]</scope>
    <source>
        <strain evidence="6">201702451</strain>
    </source>
</reference>
<dbReference type="SUPFAM" id="SSF52540">
    <property type="entry name" value="P-loop containing nucleoside triphosphate hydrolases"/>
    <property type="match status" value="1"/>
</dbReference>
<dbReference type="InterPro" id="IPR027417">
    <property type="entry name" value="P-loop_NTPase"/>
</dbReference>
<evidence type="ECO:0000256" key="3">
    <source>
        <dbReference type="ARBA" id="ARBA00022840"/>
    </source>
</evidence>
<dbReference type="PANTHER" id="PTHR42798">
    <property type="entry name" value="LIPOPROTEIN-RELEASING SYSTEM ATP-BINDING PROTEIN LOLD"/>
    <property type="match status" value="1"/>
</dbReference>
<dbReference type="InterPro" id="IPR017911">
    <property type="entry name" value="MacB-like_ATP-bd"/>
</dbReference>
<keyword evidence="2" id="KW-0547">Nucleotide-binding</keyword>
<dbReference type="InterPro" id="IPR017871">
    <property type="entry name" value="ABC_transporter-like_CS"/>
</dbReference>
<evidence type="ECO:0000313" key="6">
    <source>
        <dbReference type="EMBL" id="TGL75604.1"/>
    </source>
</evidence>
<dbReference type="CDD" id="cd03255">
    <property type="entry name" value="ABC_MJ0796_LolCDE_FtsE"/>
    <property type="match status" value="1"/>
</dbReference>
<evidence type="ECO:0000259" key="5">
    <source>
        <dbReference type="PROSITE" id="PS50893"/>
    </source>
</evidence>
<dbReference type="GO" id="GO:0016887">
    <property type="term" value="F:ATP hydrolysis activity"/>
    <property type="evidence" value="ECO:0007669"/>
    <property type="project" value="InterPro"/>
</dbReference>
<keyword evidence="1" id="KW-0813">Transport</keyword>
<sequence>MDQEKKYSESIIAIKVKNLKKTFFQENLTIPILNGISFQIPEKQMVTLMGPSGSGKSTLLNILSSVERPTEGSVKIFGEELVGATEAKLTEYRRNRIGIVFQFFHLFPYLSAIENVSLPLLIAGKNRKSAEQKASDLLNLVGLGERLHFSPKEMSGGEKQRVSIARAMIHDPKIIFADEPTGNLDSKSSNMIMEIFNTCSRKLGITIFLVTHNEEIGKSGDVNYRMLDGAIIQK</sequence>
<dbReference type="FunFam" id="3.40.50.300:FF:000032">
    <property type="entry name" value="Export ABC transporter ATP-binding protein"/>
    <property type="match status" value="1"/>
</dbReference>
<proteinExistence type="inferred from homology"/>
<dbReference type="RefSeq" id="WP_135640552.1">
    <property type="nucleotide sequence ID" value="NZ_RQGH01000007.1"/>
</dbReference>
<dbReference type="GO" id="GO:0098796">
    <property type="term" value="C:membrane protein complex"/>
    <property type="evidence" value="ECO:0007669"/>
    <property type="project" value="UniProtKB-ARBA"/>
</dbReference>
<name>A0A4Z1ABH0_9LEPT</name>
<dbReference type="InterPro" id="IPR003439">
    <property type="entry name" value="ABC_transporter-like_ATP-bd"/>
</dbReference>
<evidence type="ECO:0000256" key="4">
    <source>
        <dbReference type="ARBA" id="ARBA00038388"/>
    </source>
</evidence>
<gene>
    <name evidence="6" type="ORF">EHQ62_01895</name>
</gene>
<protein>
    <submittedName>
        <fullName evidence="6">ABC transporter ATP-binding protein</fullName>
    </submittedName>
</protein>
<organism evidence="6 7">
    <name type="scientific">Leptospira jelokensis</name>
    <dbReference type="NCBI Taxonomy" id="2484931"/>
    <lineage>
        <taxon>Bacteria</taxon>
        <taxon>Pseudomonadati</taxon>
        <taxon>Spirochaetota</taxon>
        <taxon>Spirochaetia</taxon>
        <taxon>Leptospirales</taxon>
        <taxon>Leptospiraceae</taxon>
        <taxon>Leptospira</taxon>
    </lineage>
</organism>
<dbReference type="AlphaFoldDB" id="A0A4Z1ABH0"/>
<dbReference type="InterPro" id="IPR003593">
    <property type="entry name" value="AAA+_ATPase"/>
</dbReference>
<dbReference type="GO" id="GO:0022857">
    <property type="term" value="F:transmembrane transporter activity"/>
    <property type="evidence" value="ECO:0007669"/>
    <property type="project" value="UniProtKB-ARBA"/>
</dbReference>
<dbReference type="Gene3D" id="3.40.50.300">
    <property type="entry name" value="P-loop containing nucleotide triphosphate hydrolases"/>
    <property type="match status" value="1"/>
</dbReference>
<dbReference type="Pfam" id="PF00005">
    <property type="entry name" value="ABC_tran"/>
    <property type="match status" value="1"/>
</dbReference>
<dbReference type="PROSITE" id="PS00211">
    <property type="entry name" value="ABC_TRANSPORTER_1"/>
    <property type="match status" value="1"/>
</dbReference>
<dbReference type="SMART" id="SM00382">
    <property type="entry name" value="AAA"/>
    <property type="match status" value="1"/>
</dbReference>
<dbReference type="GO" id="GO:0005524">
    <property type="term" value="F:ATP binding"/>
    <property type="evidence" value="ECO:0007669"/>
    <property type="project" value="UniProtKB-KW"/>
</dbReference>
<evidence type="ECO:0000313" key="7">
    <source>
        <dbReference type="Proteomes" id="UP000297567"/>
    </source>
</evidence>
<dbReference type="Proteomes" id="UP000297567">
    <property type="component" value="Unassembled WGS sequence"/>
</dbReference>
<evidence type="ECO:0000256" key="1">
    <source>
        <dbReference type="ARBA" id="ARBA00022448"/>
    </source>
</evidence>
<keyword evidence="7" id="KW-1185">Reference proteome</keyword>
<feature type="domain" description="ABC transporter" evidence="5">
    <location>
        <begin position="14"/>
        <end position="234"/>
    </location>
</feature>
<keyword evidence="3 6" id="KW-0067">ATP-binding</keyword>
<dbReference type="PROSITE" id="PS50893">
    <property type="entry name" value="ABC_TRANSPORTER_2"/>
    <property type="match status" value="1"/>
</dbReference>
<accession>A0A4Z1ABH0</accession>
<dbReference type="PANTHER" id="PTHR42798:SF7">
    <property type="entry name" value="ALPHA-D-RIBOSE 1-METHYLPHOSPHONATE 5-TRIPHOSPHATE SYNTHASE SUBUNIT PHNL"/>
    <property type="match status" value="1"/>
</dbReference>